<keyword evidence="2" id="KW-1185">Reference proteome</keyword>
<sequence length="154" mass="17300">MTTTRTDVIEETGDLVIVRRSIVTRSGEKTGRWLKVEQELCVKEQPYVLVSVIAHMVARIDQGHFVTVTMMQDGRAKVYDDDGTKMCESVDRAFADYKAQPNLLFYKRKNRAVRVTIDLSNSSDLDLPLALPLDLALDSPVTGSLSEIEFFDAT</sequence>
<organism evidence="1 2">
    <name type="scientific">Rhodotorula mucilaginosa</name>
    <name type="common">Yeast</name>
    <name type="synonym">Rhodotorula rubra</name>
    <dbReference type="NCBI Taxonomy" id="5537"/>
    <lineage>
        <taxon>Eukaryota</taxon>
        <taxon>Fungi</taxon>
        <taxon>Dikarya</taxon>
        <taxon>Basidiomycota</taxon>
        <taxon>Pucciniomycotina</taxon>
        <taxon>Microbotryomycetes</taxon>
        <taxon>Sporidiobolales</taxon>
        <taxon>Sporidiobolaceae</taxon>
        <taxon>Rhodotorula</taxon>
    </lineage>
</organism>
<name>A0A9P6W3P4_RHOMI</name>
<reference evidence="1 2" key="1">
    <citation type="submission" date="2020-11" db="EMBL/GenBank/DDBJ databases">
        <title>Kefir isolates.</title>
        <authorList>
            <person name="Marcisauskas S."/>
            <person name="Kim Y."/>
            <person name="Blasche S."/>
        </authorList>
    </citation>
    <scope>NUCLEOTIDE SEQUENCE [LARGE SCALE GENOMIC DNA]</scope>
    <source>
        <strain evidence="1 2">KR</strain>
    </source>
</reference>
<evidence type="ECO:0000313" key="2">
    <source>
        <dbReference type="Proteomes" id="UP000777482"/>
    </source>
</evidence>
<evidence type="ECO:0000313" key="1">
    <source>
        <dbReference type="EMBL" id="KAG0663057.1"/>
    </source>
</evidence>
<proteinExistence type="predicted"/>
<comment type="caution">
    <text evidence="1">The sequence shown here is derived from an EMBL/GenBank/DDBJ whole genome shotgun (WGS) entry which is preliminary data.</text>
</comment>
<dbReference type="Proteomes" id="UP000777482">
    <property type="component" value="Unassembled WGS sequence"/>
</dbReference>
<accession>A0A9P6W3P4</accession>
<protein>
    <submittedName>
        <fullName evidence="1">Uncharacterized protein</fullName>
    </submittedName>
</protein>
<gene>
    <name evidence="1" type="ORF">C6P46_002900</name>
</gene>
<dbReference type="EMBL" id="PUHQ01000022">
    <property type="protein sequence ID" value="KAG0663057.1"/>
    <property type="molecule type" value="Genomic_DNA"/>
</dbReference>
<dbReference type="AlphaFoldDB" id="A0A9P6W3P4"/>